<feature type="transmembrane region" description="Helical" evidence="1">
    <location>
        <begin position="59"/>
        <end position="83"/>
    </location>
</feature>
<keyword evidence="1" id="KW-1133">Transmembrane helix</keyword>
<feature type="transmembrane region" description="Helical" evidence="1">
    <location>
        <begin position="28"/>
        <end position="47"/>
    </location>
</feature>
<keyword evidence="1" id="KW-0812">Transmembrane</keyword>
<dbReference type="EMBL" id="KZ293461">
    <property type="protein sequence ID" value="PBK63040.1"/>
    <property type="molecule type" value="Genomic_DNA"/>
</dbReference>
<dbReference type="Proteomes" id="UP000218334">
    <property type="component" value="Unassembled WGS sequence"/>
</dbReference>
<keyword evidence="3" id="KW-1185">Reference proteome</keyword>
<sequence>MGLENRYPIDVQLASGLRRTYPAEASTTLLMITTYSFCFAVFLLLLVKEYLNASQWNILRFAGIVIHLLGKILFFSLLFVYYLS</sequence>
<proteinExistence type="predicted"/>
<reference evidence="3" key="1">
    <citation type="journal article" date="2017" name="Nat. Ecol. Evol.">
        <title>Genome expansion and lineage-specific genetic innovations in the forest pathogenic fungi Armillaria.</title>
        <authorList>
            <person name="Sipos G."/>
            <person name="Prasanna A.N."/>
            <person name="Walter M.C."/>
            <person name="O'Connor E."/>
            <person name="Balint B."/>
            <person name="Krizsan K."/>
            <person name="Kiss B."/>
            <person name="Hess J."/>
            <person name="Varga T."/>
            <person name="Slot J."/>
            <person name="Riley R."/>
            <person name="Boka B."/>
            <person name="Rigling D."/>
            <person name="Barry K."/>
            <person name="Lee J."/>
            <person name="Mihaltcheva S."/>
            <person name="LaButti K."/>
            <person name="Lipzen A."/>
            <person name="Waldron R."/>
            <person name="Moloney N.M."/>
            <person name="Sperisen C."/>
            <person name="Kredics L."/>
            <person name="Vagvoelgyi C."/>
            <person name="Patrignani A."/>
            <person name="Fitzpatrick D."/>
            <person name="Nagy I."/>
            <person name="Doyle S."/>
            <person name="Anderson J.B."/>
            <person name="Grigoriev I.V."/>
            <person name="Gueldener U."/>
            <person name="Muensterkoetter M."/>
            <person name="Nagy L.G."/>
        </authorList>
    </citation>
    <scope>NUCLEOTIDE SEQUENCE [LARGE SCALE GENOMIC DNA]</scope>
    <source>
        <strain evidence="3">28-4</strain>
    </source>
</reference>
<protein>
    <submittedName>
        <fullName evidence="2">Uncharacterized protein</fullName>
    </submittedName>
</protein>
<gene>
    <name evidence="2" type="ORF">ARMSODRAFT_551120</name>
</gene>
<accession>A0A2H3AZW3</accession>
<evidence type="ECO:0000313" key="3">
    <source>
        <dbReference type="Proteomes" id="UP000218334"/>
    </source>
</evidence>
<organism evidence="2 3">
    <name type="scientific">Armillaria solidipes</name>
    <dbReference type="NCBI Taxonomy" id="1076256"/>
    <lineage>
        <taxon>Eukaryota</taxon>
        <taxon>Fungi</taxon>
        <taxon>Dikarya</taxon>
        <taxon>Basidiomycota</taxon>
        <taxon>Agaricomycotina</taxon>
        <taxon>Agaricomycetes</taxon>
        <taxon>Agaricomycetidae</taxon>
        <taxon>Agaricales</taxon>
        <taxon>Marasmiineae</taxon>
        <taxon>Physalacriaceae</taxon>
        <taxon>Armillaria</taxon>
    </lineage>
</organism>
<evidence type="ECO:0000313" key="2">
    <source>
        <dbReference type="EMBL" id="PBK63040.1"/>
    </source>
</evidence>
<evidence type="ECO:0000256" key="1">
    <source>
        <dbReference type="SAM" id="Phobius"/>
    </source>
</evidence>
<dbReference type="AlphaFoldDB" id="A0A2H3AZW3"/>
<name>A0A2H3AZW3_9AGAR</name>
<keyword evidence="1" id="KW-0472">Membrane</keyword>